<evidence type="ECO:0000256" key="4">
    <source>
        <dbReference type="ARBA" id="ARBA00023136"/>
    </source>
</evidence>
<sequence>MLKEYMSFFINRRAFSIVLTLAFIIIFIFYILFAKIDIVSSGTGVITGSNDKIDIVSPDPGFVSVFNLKTGESVHKGQLLFSYVNLDSFYREKTLNELVSFSERNVRKVSDNLVLLKKLINPDAELPYNETYAGSDAGLSAYKFYHEKLELAGDEENYLSRIDNIKKNIDNLNMQKNTLEQKNALLKKSAAPAVELLNNSAEISKIQSQIIEANFKILDIENVRKKQRDDFYNRLLGEIVNESKLLSEQKKDILKNTGEMELLRNKVKSNSVLSPVDGSILDITQNLTNGSYIEPSQLVMKIKKDKVDRLIDARFDARYRPFIFKGAKVRIVINSPGYRRYYEGFVSKISVDSFIDKDTPGMRRFYKVEIQYDKEKQKVPEYNEGIQVSVYAISKKMTIFSYIFSLINSNITFNVW</sequence>
<accession>A0A5U1JFC1</accession>
<keyword evidence="3 6" id="KW-1133">Transmembrane helix</keyword>
<evidence type="ECO:0000256" key="6">
    <source>
        <dbReference type="SAM" id="Phobius"/>
    </source>
</evidence>
<dbReference type="AlphaFoldDB" id="A0A5U1JFC1"/>
<proteinExistence type="predicted"/>
<protein>
    <submittedName>
        <fullName evidence="7">HlyD family efflux transporter periplasmic adaptor subunit</fullName>
    </submittedName>
</protein>
<dbReference type="GO" id="GO:0016020">
    <property type="term" value="C:membrane"/>
    <property type="evidence" value="ECO:0007669"/>
    <property type="project" value="UniProtKB-SubCell"/>
</dbReference>
<evidence type="ECO:0000313" key="7">
    <source>
        <dbReference type="EMBL" id="EBO7334792.1"/>
    </source>
</evidence>
<evidence type="ECO:0000256" key="3">
    <source>
        <dbReference type="ARBA" id="ARBA00022989"/>
    </source>
</evidence>
<comment type="subcellular location">
    <subcellularLocation>
        <location evidence="1">Membrane</location>
        <topology evidence="1">Single-pass membrane protein</topology>
    </subcellularLocation>
</comment>
<organism evidence="7">
    <name type="scientific">Salmonella enterica</name>
    <name type="common">Salmonella choleraesuis</name>
    <dbReference type="NCBI Taxonomy" id="28901"/>
    <lineage>
        <taxon>Bacteria</taxon>
        <taxon>Pseudomonadati</taxon>
        <taxon>Pseudomonadota</taxon>
        <taxon>Gammaproteobacteria</taxon>
        <taxon>Enterobacterales</taxon>
        <taxon>Enterobacteriaceae</taxon>
        <taxon>Salmonella</taxon>
    </lineage>
</organism>
<evidence type="ECO:0000256" key="1">
    <source>
        <dbReference type="ARBA" id="ARBA00004167"/>
    </source>
</evidence>
<comment type="caution">
    <text evidence="7">The sequence shown here is derived from an EMBL/GenBank/DDBJ whole genome shotgun (WGS) entry which is preliminary data.</text>
</comment>
<reference evidence="7" key="1">
    <citation type="submission" date="2018-08" db="EMBL/GenBank/DDBJ databases">
        <authorList>
            <consortium name="PulseNet: The National Subtyping Network for Foodborne Disease Surveillance"/>
            <person name="Tarr C.L."/>
            <person name="Trees E."/>
            <person name="Katz L.S."/>
            <person name="Carleton-Romer H.A."/>
            <person name="Stroika S."/>
            <person name="Kucerova Z."/>
            <person name="Roache K.F."/>
            <person name="Sabol A.L."/>
            <person name="Besser J."/>
            <person name="Gerner-Smidt P."/>
        </authorList>
    </citation>
    <scope>NUCLEOTIDE SEQUENCE</scope>
    <source>
        <strain evidence="7">PNUSAS049711</strain>
    </source>
</reference>
<dbReference type="InterPro" id="IPR050739">
    <property type="entry name" value="MFP"/>
</dbReference>
<gene>
    <name evidence="7" type="ORF">D0O76_14815</name>
</gene>
<evidence type="ECO:0000256" key="5">
    <source>
        <dbReference type="SAM" id="Coils"/>
    </source>
</evidence>
<name>A0A5U1JFC1_SALER</name>
<keyword evidence="5" id="KW-0175">Coiled coil</keyword>
<keyword evidence="4 6" id="KW-0472">Membrane</keyword>
<dbReference type="PANTHER" id="PTHR30386:SF26">
    <property type="entry name" value="TRANSPORT PROTEIN COMB"/>
    <property type="match status" value="1"/>
</dbReference>
<dbReference type="PANTHER" id="PTHR30386">
    <property type="entry name" value="MEMBRANE FUSION SUBUNIT OF EMRAB-TOLC MULTIDRUG EFFLUX PUMP"/>
    <property type="match status" value="1"/>
</dbReference>
<dbReference type="PRINTS" id="PR01490">
    <property type="entry name" value="RTXTOXIND"/>
</dbReference>
<dbReference type="EMBL" id="AAGJLM010000006">
    <property type="protein sequence ID" value="EBO7334792.1"/>
    <property type="molecule type" value="Genomic_DNA"/>
</dbReference>
<feature type="transmembrane region" description="Helical" evidence="6">
    <location>
        <begin position="12"/>
        <end position="33"/>
    </location>
</feature>
<feature type="coiled-coil region" evidence="5">
    <location>
        <begin position="155"/>
        <end position="189"/>
    </location>
</feature>
<evidence type="ECO:0000256" key="2">
    <source>
        <dbReference type="ARBA" id="ARBA00022692"/>
    </source>
</evidence>
<keyword evidence="2 6" id="KW-0812">Transmembrane</keyword>